<dbReference type="EMBL" id="SLTR01000206">
    <property type="protein sequence ID" value="TDA90219.1"/>
    <property type="molecule type" value="Genomic_DNA"/>
</dbReference>
<organism evidence="1 2">
    <name type="scientific">Halomonas marinisediminis</name>
    <dbReference type="NCBI Taxonomy" id="2546095"/>
    <lineage>
        <taxon>Bacteria</taxon>
        <taxon>Pseudomonadati</taxon>
        <taxon>Pseudomonadota</taxon>
        <taxon>Gammaproteobacteria</taxon>
        <taxon>Oceanospirillales</taxon>
        <taxon>Halomonadaceae</taxon>
        <taxon>Halomonas</taxon>
    </lineage>
</organism>
<sequence>MSFDKTLGSVDVYTGTISNETIIFNNLDSEYKTKNKLGEDISFKLIYKRLSATENELVVGYTKNKGRTWFPFVKNIYTRK</sequence>
<reference evidence="1 2" key="1">
    <citation type="submission" date="2019-03" db="EMBL/GenBank/DDBJ databases">
        <title>Halomonas marinisediminis sp. nov., a moderately halophilic bacterium isolated from the Bohai Gulf.</title>
        <authorList>
            <person name="Ji X."/>
        </authorList>
    </citation>
    <scope>NUCLEOTIDE SEQUENCE [LARGE SCALE GENOMIC DNA]</scope>
    <source>
        <strain evidence="1 2">204</strain>
    </source>
</reference>
<keyword evidence="2" id="KW-1185">Reference proteome</keyword>
<accession>A0ABY2D305</accession>
<comment type="caution">
    <text evidence="1">The sequence shown here is derived from an EMBL/GenBank/DDBJ whole genome shotgun (WGS) entry which is preliminary data.</text>
</comment>
<evidence type="ECO:0000313" key="1">
    <source>
        <dbReference type="EMBL" id="TDA90219.1"/>
    </source>
</evidence>
<proteinExistence type="predicted"/>
<protein>
    <submittedName>
        <fullName evidence="1">Uncharacterized protein</fullName>
    </submittedName>
</protein>
<gene>
    <name evidence="1" type="ORF">E0702_16405</name>
</gene>
<dbReference type="Proteomes" id="UP000294823">
    <property type="component" value="Unassembled WGS sequence"/>
</dbReference>
<name>A0ABY2D305_9GAMM</name>
<evidence type="ECO:0000313" key="2">
    <source>
        <dbReference type="Proteomes" id="UP000294823"/>
    </source>
</evidence>